<name>A0A816QQ52_BRANA</name>
<dbReference type="AlphaFoldDB" id="A0A816QQ52"/>
<evidence type="ECO:0000313" key="1">
    <source>
        <dbReference type="EMBL" id="CAF2063813.1"/>
    </source>
</evidence>
<reference evidence="1" key="1">
    <citation type="submission" date="2021-01" db="EMBL/GenBank/DDBJ databases">
        <authorList>
            <consortium name="Genoscope - CEA"/>
            <person name="William W."/>
        </authorList>
    </citation>
    <scope>NUCLEOTIDE SEQUENCE</scope>
</reference>
<dbReference type="EMBL" id="HG994370">
    <property type="protein sequence ID" value="CAF2063813.1"/>
    <property type="molecule type" value="Genomic_DNA"/>
</dbReference>
<protein>
    <submittedName>
        <fullName evidence="1">(rape) hypothetical protein</fullName>
    </submittedName>
</protein>
<accession>A0A816QQ52</accession>
<proteinExistence type="predicted"/>
<gene>
    <name evidence="1" type="ORF">DARMORV10_C06P44420.1</name>
</gene>
<organism evidence="1">
    <name type="scientific">Brassica napus</name>
    <name type="common">Rape</name>
    <dbReference type="NCBI Taxonomy" id="3708"/>
    <lineage>
        <taxon>Eukaryota</taxon>
        <taxon>Viridiplantae</taxon>
        <taxon>Streptophyta</taxon>
        <taxon>Embryophyta</taxon>
        <taxon>Tracheophyta</taxon>
        <taxon>Spermatophyta</taxon>
        <taxon>Magnoliopsida</taxon>
        <taxon>eudicotyledons</taxon>
        <taxon>Gunneridae</taxon>
        <taxon>Pentapetalae</taxon>
        <taxon>rosids</taxon>
        <taxon>malvids</taxon>
        <taxon>Brassicales</taxon>
        <taxon>Brassicaceae</taxon>
        <taxon>Brassiceae</taxon>
        <taxon>Brassica</taxon>
    </lineage>
</organism>
<sequence>MHSVNAVFLRGQTFLNSLWRYPFLDLSSPYAVRYINSSPYPLYWL</sequence>
<dbReference type="Proteomes" id="UP001295469">
    <property type="component" value="Chromosome C06"/>
</dbReference>